<evidence type="ECO:0000256" key="1">
    <source>
        <dbReference type="SAM" id="MobiDB-lite"/>
    </source>
</evidence>
<proteinExistence type="predicted"/>
<feature type="compositionally biased region" description="Polar residues" evidence="1">
    <location>
        <begin position="187"/>
        <end position="198"/>
    </location>
</feature>
<accession>A0AA38HZS4</accession>
<feature type="compositionally biased region" description="Polar residues" evidence="1">
    <location>
        <begin position="157"/>
        <end position="167"/>
    </location>
</feature>
<dbReference type="AlphaFoldDB" id="A0AA38HZS4"/>
<name>A0AA38HZS4_9CUCU</name>
<dbReference type="Proteomes" id="UP001168821">
    <property type="component" value="Unassembled WGS sequence"/>
</dbReference>
<feature type="compositionally biased region" description="Basic and acidic residues" evidence="1">
    <location>
        <begin position="113"/>
        <end position="127"/>
    </location>
</feature>
<feature type="compositionally biased region" description="Basic and acidic residues" evidence="1">
    <location>
        <begin position="168"/>
        <end position="186"/>
    </location>
</feature>
<organism evidence="2 3">
    <name type="scientific">Zophobas morio</name>
    <dbReference type="NCBI Taxonomy" id="2755281"/>
    <lineage>
        <taxon>Eukaryota</taxon>
        <taxon>Metazoa</taxon>
        <taxon>Ecdysozoa</taxon>
        <taxon>Arthropoda</taxon>
        <taxon>Hexapoda</taxon>
        <taxon>Insecta</taxon>
        <taxon>Pterygota</taxon>
        <taxon>Neoptera</taxon>
        <taxon>Endopterygota</taxon>
        <taxon>Coleoptera</taxon>
        <taxon>Polyphaga</taxon>
        <taxon>Cucujiformia</taxon>
        <taxon>Tenebrionidae</taxon>
        <taxon>Zophobas</taxon>
    </lineage>
</organism>
<evidence type="ECO:0000313" key="2">
    <source>
        <dbReference type="EMBL" id="KAJ3646410.1"/>
    </source>
</evidence>
<sequence>MAGKRGAASSAECKKCKKPVVDAATCANCGGKYHPSCGEIVAKYFEDKHFECCEKQETNEDAVFLGAVKNLPVTEIDARYFSLIIKGKYCIIQDLRETIICQRKLIESLLNGKDPEPIDDTKKEKKLQTQVNLKKTDGLVTSDKPADKTPDTRSKKQQSALTYQNVESIHETRKEAENSRETRDQENTQQNTTENWSVFENKKNKNRKSPVIGKSGEPSLTGIKSVPKTSFLFVSRLGPATTCEDLIKYLEKDFPEVTCEKLRSKYPSCYSSFKVTIYHQNTSTALKPLTRSNGILVTRFFQKYRTSQENE</sequence>
<reference evidence="2" key="1">
    <citation type="journal article" date="2023" name="G3 (Bethesda)">
        <title>Whole genome assemblies of Zophobas morio and Tenebrio molitor.</title>
        <authorList>
            <person name="Kaur S."/>
            <person name="Stinson S.A."/>
            <person name="diCenzo G.C."/>
        </authorList>
    </citation>
    <scope>NUCLEOTIDE SEQUENCE</scope>
    <source>
        <strain evidence="2">QUZm001</strain>
    </source>
</reference>
<comment type="caution">
    <text evidence="2">The sequence shown here is derived from an EMBL/GenBank/DDBJ whole genome shotgun (WGS) entry which is preliminary data.</text>
</comment>
<gene>
    <name evidence="2" type="ORF">Zmor_023999</name>
</gene>
<keyword evidence="3" id="KW-1185">Reference proteome</keyword>
<feature type="region of interest" description="Disordered" evidence="1">
    <location>
        <begin position="112"/>
        <end position="219"/>
    </location>
</feature>
<feature type="compositionally biased region" description="Basic and acidic residues" evidence="1">
    <location>
        <begin position="144"/>
        <end position="154"/>
    </location>
</feature>
<evidence type="ECO:0000313" key="3">
    <source>
        <dbReference type="Proteomes" id="UP001168821"/>
    </source>
</evidence>
<protein>
    <submittedName>
        <fullName evidence="2">Uncharacterized protein</fullName>
    </submittedName>
</protein>
<dbReference type="EMBL" id="JALNTZ010000007">
    <property type="protein sequence ID" value="KAJ3646410.1"/>
    <property type="molecule type" value="Genomic_DNA"/>
</dbReference>